<evidence type="ECO:0000313" key="11">
    <source>
        <dbReference type="EMBL" id="GAA2612713.1"/>
    </source>
</evidence>
<keyword evidence="12" id="KW-1185">Reference proteome</keyword>
<feature type="transmembrane region" description="Helical" evidence="8">
    <location>
        <begin position="81"/>
        <end position="101"/>
    </location>
</feature>
<dbReference type="PANTHER" id="PTHR43394:SF1">
    <property type="entry name" value="ATP-BINDING CASSETTE SUB-FAMILY B MEMBER 10, MITOCHONDRIAL"/>
    <property type="match status" value="1"/>
</dbReference>
<feature type="region of interest" description="Disordered" evidence="7">
    <location>
        <begin position="603"/>
        <end position="641"/>
    </location>
</feature>
<dbReference type="SUPFAM" id="SSF52540">
    <property type="entry name" value="P-loop containing nucleoside triphosphate hydrolases"/>
    <property type="match status" value="1"/>
</dbReference>
<evidence type="ECO:0000256" key="4">
    <source>
        <dbReference type="ARBA" id="ARBA00022840"/>
    </source>
</evidence>
<dbReference type="PANTHER" id="PTHR43394">
    <property type="entry name" value="ATP-DEPENDENT PERMEASE MDL1, MITOCHONDRIAL"/>
    <property type="match status" value="1"/>
</dbReference>
<evidence type="ECO:0000256" key="6">
    <source>
        <dbReference type="ARBA" id="ARBA00023136"/>
    </source>
</evidence>
<feature type="transmembrane region" description="Helical" evidence="8">
    <location>
        <begin position="157"/>
        <end position="177"/>
    </location>
</feature>
<feature type="domain" description="ABC transmembrane type-1" evidence="10">
    <location>
        <begin position="49"/>
        <end position="325"/>
    </location>
</feature>
<name>A0ABN3Q1Q1_9ACTN</name>
<dbReference type="InterPro" id="IPR003439">
    <property type="entry name" value="ABC_transporter-like_ATP-bd"/>
</dbReference>
<accession>A0ABN3Q1Q1</accession>
<evidence type="ECO:0000256" key="2">
    <source>
        <dbReference type="ARBA" id="ARBA00022692"/>
    </source>
</evidence>
<keyword evidence="3" id="KW-0547">Nucleotide-binding</keyword>
<keyword evidence="5 8" id="KW-1133">Transmembrane helix</keyword>
<evidence type="ECO:0000256" key="5">
    <source>
        <dbReference type="ARBA" id="ARBA00022989"/>
    </source>
</evidence>
<evidence type="ECO:0000256" key="1">
    <source>
        <dbReference type="ARBA" id="ARBA00004651"/>
    </source>
</evidence>
<dbReference type="RefSeq" id="WP_344565780.1">
    <property type="nucleotide sequence ID" value="NZ_BAAARJ010000008.1"/>
</dbReference>
<dbReference type="PROSITE" id="PS50929">
    <property type="entry name" value="ABC_TM1F"/>
    <property type="match status" value="1"/>
</dbReference>
<comment type="caution">
    <text evidence="11">The sequence shown here is derived from an EMBL/GenBank/DDBJ whole genome shotgun (WGS) entry which is preliminary data.</text>
</comment>
<gene>
    <name evidence="11" type="ORF">GCM10009863_28050</name>
</gene>
<feature type="transmembrane region" description="Helical" evidence="8">
    <location>
        <begin position="271"/>
        <end position="294"/>
    </location>
</feature>
<feature type="region of interest" description="Disordered" evidence="7">
    <location>
        <begin position="1"/>
        <end position="29"/>
    </location>
</feature>
<feature type="transmembrane region" description="Helical" evidence="8">
    <location>
        <begin position="183"/>
        <end position="201"/>
    </location>
</feature>
<protein>
    <submittedName>
        <fullName evidence="11">ABC transporter ATP-binding protein</fullName>
    </submittedName>
</protein>
<comment type="subcellular location">
    <subcellularLocation>
        <location evidence="1">Cell membrane</location>
        <topology evidence="1">Multi-pass membrane protein</topology>
    </subcellularLocation>
</comment>
<evidence type="ECO:0000256" key="8">
    <source>
        <dbReference type="SAM" id="Phobius"/>
    </source>
</evidence>
<sequence length="641" mass="66348">MSPAQEHHPGGERERHRTANGGDDPAAQRAAADRLLATEGRRQWRRTTALFLCATASSGAALALPAALGRTLDLLLADDPAGSWLVLCAALTCALVALDAADTVLTGTLNSRTTARLRSRLTGHLLALGPARAGRFSHGDLVTRCTGNAAHAGTGPAAAASALAALVTPLGGVVALALLDWRLAAVFLAGTPLLALLLRAFSRTSTDCVTRYQEAQARIAGRLVEALGGARTLAAGGILERERARVLGPLPSLSAQGHRTWRVQGRATAQAAVLVPLLQVAVIAVGGVLLSSGALSVGGLVASARYAVLAAGVGTLVGQLNGLVRGRTAARRLAEVLTVPGMPHGHVALPEAPPPVRQREPSPLGRLELRGVCASYEGRPVLRGVDLTVPAGATVAVVGRSGAGKSLLAALAGRLAEPESGSVLLDGTDLALLERTELRRAVGFAFERPVLFGTTVADAIAAGLPPDTGDPRPRVRQAARAACADGFIRTLPHGYDTPCAEAPLSGGEVQRLGLARAFAHEGRLLILDDATSSLDTVTELKVSQALWSRTARSRTRLVIAHRASSAARADLTAWLEKGRVRALAPHAELWQLPAYRALFGSGHESSGTAGHDAAHGHRGNAESRQTGPRETGPRQTGFRDG</sequence>
<dbReference type="Gene3D" id="1.20.1560.10">
    <property type="entry name" value="ABC transporter type 1, transmembrane domain"/>
    <property type="match status" value="1"/>
</dbReference>
<dbReference type="PROSITE" id="PS50893">
    <property type="entry name" value="ABC_TRANSPORTER_2"/>
    <property type="match status" value="1"/>
</dbReference>
<evidence type="ECO:0000313" key="12">
    <source>
        <dbReference type="Proteomes" id="UP001501447"/>
    </source>
</evidence>
<keyword evidence="6 8" id="KW-0472">Membrane</keyword>
<keyword evidence="2 8" id="KW-0812">Transmembrane</keyword>
<keyword evidence="4 11" id="KW-0067">ATP-binding</keyword>
<evidence type="ECO:0000256" key="3">
    <source>
        <dbReference type="ARBA" id="ARBA00022741"/>
    </source>
</evidence>
<evidence type="ECO:0000256" key="7">
    <source>
        <dbReference type="SAM" id="MobiDB-lite"/>
    </source>
</evidence>
<dbReference type="SMART" id="SM00382">
    <property type="entry name" value="AAA"/>
    <property type="match status" value="1"/>
</dbReference>
<proteinExistence type="predicted"/>
<dbReference type="InterPro" id="IPR036640">
    <property type="entry name" value="ABC1_TM_sf"/>
</dbReference>
<dbReference type="InterPro" id="IPR027417">
    <property type="entry name" value="P-loop_NTPase"/>
</dbReference>
<dbReference type="InterPro" id="IPR039421">
    <property type="entry name" value="Type_1_exporter"/>
</dbReference>
<reference evidence="12" key="1">
    <citation type="journal article" date="2019" name="Int. J. Syst. Evol. Microbiol.">
        <title>The Global Catalogue of Microorganisms (GCM) 10K type strain sequencing project: providing services to taxonomists for standard genome sequencing and annotation.</title>
        <authorList>
            <consortium name="The Broad Institute Genomics Platform"/>
            <consortium name="The Broad Institute Genome Sequencing Center for Infectious Disease"/>
            <person name="Wu L."/>
            <person name="Ma J."/>
        </authorList>
    </citation>
    <scope>NUCLEOTIDE SEQUENCE [LARGE SCALE GENOMIC DNA]</scope>
    <source>
        <strain evidence="12">JCM 16373</strain>
    </source>
</reference>
<feature type="compositionally biased region" description="Basic and acidic residues" evidence="7">
    <location>
        <begin position="612"/>
        <end position="621"/>
    </location>
</feature>
<dbReference type="Proteomes" id="UP001501447">
    <property type="component" value="Unassembled WGS sequence"/>
</dbReference>
<dbReference type="Pfam" id="PF00664">
    <property type="entry name" value="ABC_membrane"/>
    <property type="match status" value="1"/>
</dbReference>
<dbReference type="SUPFAM" id="SSF90123">
    <property type="entry name" value="ABC transporter transmembrane region"/>
    <property type="match status" value="1"/>
</dbReference>
<dbReference type="InterPro" id="IPR003593">
    <property type="entry name" value="AAA+_ATPase"/>
</dbReference>
<evidence type="ECO:0000259" key="10">
    <source>
        <dbReference type="PROSITE" id="PS50929"/>
    </source>
</evidence>
<dbReference type="CDD" id="cd07346">
    <property type="entry name" value="ABC_6TM_exporters"/>
    <property type="match status" value="1"/>
</dbReference>
<feature type="transmembrane region" description="Helical" evidence="8">
    <location>
        <begin position="306"/>
        <end position="324"/>
    </location>
</feature>
<feature type="domain" description="ABC transporter" evidence="9">
    <location>
        <begin position="367"/>
        <end position="602"/>
    </location>
</feature>
<feature type="transmembrane region" description="Helical" evidence="8">
    <location>
        <begin position="49"/>
        <end position="69"/>
    </location>
</feature>
<dbReference type="EMBL" id="BAAARJ010000008">
    <property type="protein sequence ID" value="GAA2612713.1"/>
    <property type="molecule type" value="Genomic_DNA"/>
</dbReference>
<feature type="compositionally biased region" description="Basic and acidic residues" evidence="7">
    <location>
        <begin position="1"/>
        <end position="17"/>
    </location>
</feature>
<dbReference type="GO" id="GO:0005524">
    <property type="term" value="F:ATP binding"/>
    <property type="evidence" value="ECO:0007669"/>
    <property type="project" value="UniProtKB-KW"/>
</dbReference>
<dbReference type="Gene3D" id="3.40.50.300">
    <property type="entry name" value="P-loop containing nucleotide triphosphate hydrolases"/>
    <property type="match status" value="1"/>
</dbReference>
<dbReference type="InterPro" id="IPR011527">
    <property type="entry name" value="ABC1_TM_dom"/>
</dbReference>
<dbReference type="Pfam" id="PF00005">
    <property type="entry name" value="ABC_tran"/>
    <property type="match status" value="1"/>
</dbReference>
<organism evidence="11 12">
    <name type="scientific">Streptomyces axinellae</name>
    <dbReference type="NCBI Taxonomy" id="552788"/>
    <lineage>
        <taxon>Bacteria</taxon>
        <taxon>Bacillati</taxon>
        <taxon>Actinomycetota</taxon>
        <taxon>Actinomycetes</taxon>
        <taxon>Kitasatosporales</taxon>
        <taxon>Streptomycetaceae</taxon>
        <taxon>Streptomyces</taxon>
    </lineage>
</organism>
<evidence type="ECO:0000259" key="9">
    <source>
        <dbReference type="PROSITE" id="PS50893"/>
    </source>
</evidence>